<name>A0ABM7WQ42_9BACT</name>
<dbReference type="SUPFAM" id="SSF102522">
    <property type="entry name" value="Bacterial fluorinating enzyme, N-terminal domain"/>
    <property type="match status" value="1"/>
</dbReference>
<accession>A0ABM7WQ42</accession>
<dbReference type="PANTHER" id="PTHR35092">
    <property type="entry name" value="CHLORINASE MJ1651"/>
    <property type="match status" value="1"/>
</dbReference>
<dbReference type="Gene3D" id="2.40.30.90">
    <property type="entry name" value="Bacterial fluorinating enzyme like"/>
    <property type="match status" value="1"/>
</dbReference>
<evidence type="ECO:0000256" key="1">
    <source>
        <dbReference type="ARBA" id="ARBA00022691"/>
    </source>
</evidence>
<feature type="domain" description="S-adenosyl-l-methionine hydroxide adenosyltransferase N-terminal" evidence="3">
    <location>
        <begin position="7"/>
        <end position="150"/>
    </location>
</feature>
<dbReference type="EMBL" id="AP025591">
    <property type="protein sequence ID" value="BDG01592.1"/>
    <property type="molecule type" value="Genomic_DNA"/>
</dbReference>
<organism evidence="5 6">
    <name type="scientific">Anaeromyxobacter oryzae</name>
    <dbReference type="NCBI Taxonomy" id="2918170"/>
    <lineage>
        <taxon>Bacteria</taxon>
        <taxon>Pseudomonadati</taxon>
        <taxon>Myxococcota</taxon>
        <taxon>Myxococcia</taxon>
        <taxon>Myxococcales</taxon>
        <taxon>Cystobacterineae</taxon>
        <taxon>Anaeromyxobacteraceae</taxon>
        <taxon>Anaeromyxobacter</taxon>
    </lineage>
</organism>
<reference evidence="6" key="1">
    <citation type="journal article" date="2022" name="Int. J. Syst. Evol. Microbiol.">
        <title>Anaeromyxobacter oryzae sp. nov., Anaeromyxobacter diazotrophicus sp. nov. and Anaeromyxobacter paludicola sp. nov., isolated from paddy soils.</title>
        <authorList>
            <person name="Itoh H."/>
            <person name="Xu Z."/>
            <person name="Mise K."/>
            <person name="Masuda Y."/>
            <person name="Ushijima N."/>
            <person name="Hayakawa C."/>
            <person name="Shiratori Y."/>
            <person name="Senoo K."/>
        </authorList>
    </citation>
    <scope>NUCLEOTIDE SEQUENCE [LARGE SCALE GENOMIC DNA]</scope>
    <source>
        <strain evidence="6">Red232</strain>
    </source>
</reference>
<dbReference type="InterPro" id="IPR046469">
    <property type="entry name" value="SAM_HAT_N"/>
</dbReference>
<dbReference type="Gene3D" id="3.40.50.10790">
    <property type="entry name" value="S-adenosyl-l-methionine hydroxide adenosyltransferase, N-terminal"/>
    <property type="match status" value="1"/>
</dbReference>
<evidence type="ECO:0000259" key="4">
    <source>
        <dbReference type="Pfam" id="PF20257"/>
    </source>
</evidence>
<dbReference type="InterPro" id="IPR002747">
    <property type="entry name" value="SAM_OH_AdoTrfase"/>
</dbReference>
<feature type="domain" description="S-adenosyl-l-methionine hydroxide adenosyltransferase C-terminal" evidence="4">
    <location>
        <begin position="176"/>
        <end position="253"/>
    </location>
</feature>
<dbReference type="Proteomes" id="UP001162891">
    <property type="component" value="Chromosome"/>
</dbReference>
<keyword evidence="1" id="KW-0949">S-adenosyl-L-methionine</keyword>
<dbReference type="InterPro" id="IPR046470">
    <property type="entry name" value="SAM_HAT_C"/>
</dbReference>
<gene>
    <name evidence="5" type="ORF">AMOR_05880</name>
</gene>
<dbReference type="SUPFAM" id="SSF101852">
    <property type="entry name" value="Bacterial fluorinating enzyme, C-terminal domain"/>
    <property type="match status" value="1"/>
</dbReference>
<evidence type="ECO:0008006" key="7">
    <source>
        <dbReference type="Google" id="ProtNLM"/>
    </source>
</evidence>
<comment type="similarity">
    <text evidence="2">Belongs to the SAM hydrolase / SAM-dependent halogenase family.</text>
</comment>
<evidence type="ECO:0000259" key="3">
    <source>
        <dbReference type="Pfam" id="PF01887"/>
    </source>
</evidence>
<dbReference type="PANTHER" id="PTHR35092:SF1">
    <property type="entry name" value="CHLORINASE MJ1651"/>
    <property type="match status" value="1"/>
</dbReference>
<dbReference type="Pfam" id="PF20257">
    <property type="entry name" value="SAM_HAT_C"/>
    <property type="match status" value="1"/>
</dbReference>
<protein>
    <recommendedName>
        <fullName evidence="7">Adenosyl-chloride synthase</fullName>
    </recommendedName>
</protein>
<evidence type="ECO:0000256" key="2">
    <source>
        <dbReference type="ARBA" id="ARBA00024035"/>
    </source>
</evidence>
<keyword evidence="6" id="KW-1185">Reference proteome</keyword>
<dbReference type="PIRSF" id="PIRSF006779">
    <property type="entry name" value="UCP006779"/>
    <property type="match status" value="1"/>
</dbReference>
<dbReference type="InterPro" id="IPR023228">
    <property type="entry name" value="SAM_OH_AdoTrfase_N_sf"/>
</dbReference>
<dbReference type="RefSeq" id="WP_248358270.1">
    <property type="nucleotide sequence ID" value="NZ_AP025591.1"/>
</dbReference>
<dbReference type="Pfam" id="PF01887">
    <property type="entry name" value="SAM_HAT_N"/>
    <property type="match status" value="1"/>
</dbReference>
<evidence type="ECO:0000313" key="6">
    <source>
        <dbReference type="Proteomes" id="UP001162891"/>
    </source>
</evidence>
<evidence type="ECO:0000313" key="5">
    <source>
        <dbReference type="EMBL" id="BDG01592.1"/>
    </source>
</evidence>
<dbReference type="InterPro" id="IPR023227">
    <property type="entry name" value="SAM_OH_AdoTrfase_C_sf"/>
</dbReference>
<proteinExistence type="inferred from homology"/>
<sequence length="264" mass="27392">MAGPLFTLTTDFGSGSGYPAQMKAVLLGVFPDARIVDVTHEVPAFDVLSGALLLEACLPWFPRDAIHVAVVDPGVGTTRRALCVVDGDGRRIVAPDNGLLTPFLVRGARARAIVEGGVLPAPRSATFHGRDLFCPAAAYLARGGTPAALGPEVPDPLRLEWPVAAVSEHEVRGTTLARDPFGNLLTSIRAADLAGGIVREASAGGEPARWVRTFGEGRPGELIALVGSGGRVEIAVREGSAAERLCAIRGVPVRLVLGPAESAC</sequence>